<reference evidence="2 3" key="2">
    <citation type="submission" date="2018-11" db="EMBL/GenBank/DDBJ databases">
        <authorList>
            <consortium name="Pathogen Informatics"/>
        </authorList>
    </citation>
    <scope>NUCLEOTIDE SEQUENCE [LARGE SCALE GENOMIC DNA]</scope>
</reference>
<sequence length="253" mass="28532">MSSALITEVDTPQAELLQICRRVVRSEMSPDAAFALIKNMKKTNPSTSSLLEDVLWLIDMEMAIEKKNDDSTKKFNELLSLISNEIVPEDVLKFELDALGANDTTFNLLREESEGYAKLITELLDSNNECVPSTLIRLHRLIGQFNLDPNRVLDIILECFESSTNRRQFFISLLNDFKTNTDDLCSILGFKFTFYQQNGDTPPSLYELAAILCSERVIDLISLCSFVRIKQFCCARLYCGGVLVATFRISAAA</sequence>
<dbReference type="OrthoDB" id="29024at2759"/>
<dbReference type="EMBL" id="UYRR01035291">
    <property type="protein sequence ID" value="VDK64158.1"/>
    <property type="molecule type" value="Genomic_DNA"/>
</dbReference>
<dbReference type="PANTHER" id="PTHR21597">
    <property type="entry name" value="THO2 PROTEIN"/>
    <property type="match status" value="1"/>
</dbReference>
<dbReference type="Pfam" id="PF16134">
    <property type="entry name" value="THOC2_N"/>
    <property type="match status" value="1"/>
</dbReference>
<protein>
    <submittedName>
        <fullName evidence="4">THO complex subunit 2 (inferred by orthology to a human protein)</fullName>
    </submittedName>
</protein>
<proteinExistence type="predicted"/>
<accession>A0A0M3KD41</accession>
<dbReference type="InterPro" id="IPR040007">
    <property type="entry name" value="Tho2"/>
</dbReference>
<dbReference type="WBParaSite" id="ASIM_0001889301-mRNA-1">
    <property type="protein sequence ID" value="ASIM_0001889301-mRNA-1"/>
    <property type="gene ID" value="ASIM_0001889301"/>
</dbReference>
<keyword evidence="3" id="KW-1185">Reference proteome</keyword>
<evidence type="ECO:0000313" key="2">
    <source>
        <dbReference type="EMBL" id="VDK64158.1"/>
    </source>
</evidence>
<evidence type="ECO:0000313" key="4">
    <source>
        <dbReference type="WBParaSite" id="ASIM_0001889301-mRNA-1"/>
    </source>
</evidence>
<name>A0A0M3KD41_ANISI</name>
<dbReference type="InterPro" id="IPR032302">
    <property type="entry name" value="THOC2_N"/>
</dbReference>
<dbReference type="Proteomes" id="UP000267096">
    <property type="component" value="Unassembled WGS sequence"/>
</dbReference>
<dbReference type="GO" id="GO:0003729">
    <property type="term" value="F:mRNA binding"/>
    <property type="evidence" value="ECO:0007669"/>
    <property type="project" value="TreeGrafter"/>
</dbReference>
<reference evidence="4" key="1">
    <citation type="submission" date="2017-02" db="UniProtKB">
        <authorList>
            <consortium name="WormBaseParasite"/>
        </authorList>
    </citation>
    <scope>IDENTIFICATION</scope>
</reference>
<evidence type="ECO:0000259" key="1">
    <source>
        <dbReference type="Pfam" id="PF16134"/>
    </source>
</evidence>
<dbReference type="GO" id="GO:0000445">
    <property type="term" value="C:THO complex part of transcription export complex"/>
    <property type="evidence" value="ECO:0007669"/>
    <property type="project" value="TreeGrafter"/>
</dbReference>
<dbReference type="GO" id="GO:0006406">
    <property type="term" value="P:mRNA export from nucleus"/>
    <property type="evidence" value="ECO:0007669"/>
    <property type="project" value="InterPro"/>
</dbReference>
<gene>
    <name evidence="2" type="ORF">ASIM_LOCUS18289</name>
</gene>
<dbReference type="PANTHER" id="PTHR21597:SF0">
    <property type="entry name" value="THO COMPLEX SUBUNIT 2"/>
    <property type="match status" value="1"/>
</dbReference>
<evidence type="ECO:0000313" key="3">
    <source>
        <dbReference type="Proteomes" id="UP000267096"/>
    </source>
</evidence>
<dbReference type="AlphaFoldDB" id="A0A0M3KD41"/>
<dbReference type="GO" id="GO:0006397">
    <property type="term" value="P:mRNA processing"/>
    <property type="evidence" value="ECO:0007669"/>
    <property type="project" value="InterPro"/>
</dbReference>
<organism evidence="4">
    <name type="scientific">Anisakis simplex</name>
    <name type="common">Herring worm</name>
    <dbReference type="NCBI Taxonomy" id="6269"/>
    <lineage>
        <taxon>Eukaryota</taxon>
        <taxon>Metazoa</taxon>
        <taxon>Ecdysozoa</taxon>
        <taxon>Nematoda</taxon>
        <taxon>Chromadorea</taxon>
        <taxon>Rhabditida</taxon>
        <taxon>Spirurina</taxon>
        <taxon>Ascaridomorpha</taxon>
        <taxon>Ascaridoidea</taxon>
        <taxon>Anisakidae</taxon>
        <taxon>Anisakis</taxon>
        <taxon>Anisakis simplex complex</taxon>
    </lineage>
</organism>
<feature type="domain" description="THO complex subunit 2 N-terminal" evidence="1">
    <location>
        <begin position="104"/>
        <end position="223"/>
    </location>
</feature>